<evidence type="ECO:0008006" key="3">
    <source>
        <dbReference type="Google" id="ProtNLM"/>
    </source>
</evidence>
<sequence>MDAYTYSSSTNRLYYDGELVGEQVKARTFGPGTQSLTISGPTAAWNDPFDGMIDEVTIASFAKTGTEIYSDFSLRR</sequence>
<dbReference type="InterPro" id="IPR013320">
    <property type="entry name" value="ConA-like_dom_sf"/>
</dbReference>
<dbReference type="EMBL" id="MFKK01000010">
    <property type="protein sequence ID" value="OGG41705.1"/>
    <property type="molecule type" value="Genomic_DNA"/>
</dbReference>
<organism evidence="1 2">
    <name type="scientific">Candidatus Jorgensenbacteria bacterium RIFCSPLOWO2_01_FULL_45_25b</name>
    <dbReference type="NCBI Taxonomy" id="1798471"/>
    <lineage>
        <taxon>Bacteria</taxon>
        <taxon>Candidatus Joergenseniibacteriota</taxon>
    </lineage>
</organism>
<protein>
    <recommendedName>
        <fullName evidence="3">LamG-like jellyroll fold domain-containing protein</fullName>
    </recommendedName>
</protein>
<evidence type="ECO:0000313" key="2">
    <source>
        <dbReference type="Proteomes" id="UP000176996"/>
    </source>
</evidence>
<accession>A0A1F6BXL5</accession>
<dbReference type="Proteomes" id="UP000176996">
    <property type="component" value="Unassembled WGS sequence"/>
</dbReference>
<dbReference type="Gene3D" id="2.60.120.200">
    <property type="match status" value="1"/>
</dbReference>
<name>A0A1F6BXL5_9BACT</name>
<proteinExistence type="predicted"/>
<dbReference type="AlphaFoldDB" id="A0A1F6BXL5"/>
<dbReference type="Pfam" id="PF13385">
    <property type="entry name" value="Laminin_G_3"/>
    <property type="match status" value="1"/>
</dbReference>
<dbReference type="SUPFAM" id="SSF49899">
    <property type="entry name" value="Concanavalin A-like lectins/glucanases"/>
    <property type="match status" value="1"/>
</dbReference>
<comment type="caution">
    <text evidence="1">The sequence shown here is derived from an EMBL/GenBank/DDBJ whole genome shotgun (WGS) entry which is preliminary data.</text>
</comment>
<reference evidence="1 2" key="1">
    <citation type="journal article" date="2016" name="Nat. Commun.">
        <title>Thousands of microbial genomes shed light on interconnected biogeochemical processes in an aquifer system.</title>
        <authorList>
            <person name="Anantharaman K."/>
            <person name="Brown C.T."/>
            <person name="Hug L.A."/>
            <person name="Sharon I."/>
            <person name="Castelle C.J."/>
            <person name="Probst A.J."/>
            <person name="Thomas B.C."/>
            <person name="Singh A."/>
            <person name="Wilkins M.J."/>
            <person name="Karaoz U."/>
            <person name="Brodie E.L."/>
            <person name="Williams K.H."/>
            <person name="Hubbard S.S."/>
            <person name="Banfield J.F."/>
        </authorList>
    </citation>
    <scope>NUCLEOTIDE SEQUENCE [LARGE SCALE GENOMIC DNA]</scope>
</reference>
<gene>
    <name evidence="1" type="ORF">A3A21_03810</name>
</gene>
<evidence type="ECO:0000313" key="1">
    <source>
        <dbReference type="EMBL" id="OGG41705.1"/>
    </source>
</evidence>